<evidence type="ECO:0000313" key="9">
    <source>
        <dbReference type="Proteomes" id="UP000034786"/>
    </source>
</evidence>
<name>A0A0M2GRF9_9ACTN</name>
<feature type="domain" description="Metallo-beta-lactamase" evidence="7">
    <location>
        <begin position="32"/>
        <end position="189"/>
    </location>
</feature>
<dbReference type="InterPro" id="IPR039344">
    <property type="entry name" value="MBLAC1"/>
</dbReference>
<comment type="catalytic activity">
    <reaction evidence="5">
        <text>a ribonucleotidyl-ribonucleotide-RNA + H2O = a 3'-end ribonucleotide-RNA + a 5'-end 5'-phospho-ribonucleoside-RNA + H(+)</text>
        <dbReference type="Rhea" id="RHEA:68096"/>
        <dbReference type="Rhea" id="RHEA-COMP:15179"/>
        <dbReference type="Rhea" id="RHEA-COMP:17355"/>
        <dbReference type="Rhea" id="RHEA-COMP:17428"/>
        <dbReference type="ChEBI" id="CHEBI:15377"/>
        <dbReference type="ChEBI" id="CHEBI:15378"/>
        <dbReference type="ChEBI" id="CHEBI:74896"/>
        <dbReference type="ChEBI" id="CHEBI:138282"/>
        <dbReference type="ChEBI" id="CHEBI:173118"/>
    </reaction>
    <physiologicalReaction direction="left-to-right" evidence="5">
        <dbReference type="Rhea" id="RHEA:68097"/>
    </physiologicalReaction>
</comment>
<dbReference type="SUPFAM" id="SSF56281">
    <property type="entry name" value="Metallo-hydrolase/oxidoreductase"/>
    <property type="match status" value="1"/>
</dbReference>
<evidence type="ECO:0000256" key="3">
    <source>
        <dbReference type="ARBA" id="ARBA00014856"/>
    </source>
</evidence>
<organism evidence="8 9">
    <name type="scientific">Streptomyces variegatus</name>
    <dbReference type="NCBI Taxonomy" id="284040"/>
    <lineage>
        <taxon>Bacteria</taxon>
        <taxon>Bacillati</taxon>
        <taxon>Actinomycetota</taxon>
        <taxon>Actinomycetes</taxon>
        <taxon>Kitasatosporales</taxon>
        <taxon>Streptomycetaceae</taxon>
        <taxon>Streptomyces</taxon>
    </lineage>
</organism>
<protein>
    <recommendedName>
        <fullName evidence="3">Metallo-beta-lactamase domain-containing protein 1</fullName>
    </recommendedName>
    <alternativeName>
        <fullName evidence="4">Endoribonuclease MBLAC1</fullName>
    </alternativeName>
</protein>
<evidence type="ECO:0000256" key="5">
    <source>
        <dbReference type="ARBA" id="ARBA00044690"/>
    </source>
</evidence>
<dbReference type="PANTHER" id="PTHR23200:SF48">
    <property type="entry name" value="METALLO-BETA-LACTAMASE DOMAIN-CONTAINING PROTEIN 1"/>
    <property type="match status" value="1"/>
</dbReference>
<evidence type="ECO:0000256" key="6">
    <source>
        <dbReference type="ARBA" id="ARBA00045869"/>
    </source>
</evidence>
<comment type="subunit">
    <text evidence="2">Homodimer.</text>
</comment>
<dbReference type="GO" id="GO:0005829">
    <property type="term" value="C:cytosol"/>
    <property type="evidence" value="ECO:0007669"/>
    <property type="project" value="UniProtKB-SubCell"/>
</dbReference>
<dbReference type="PANTHER" id="PTHR23200">
    <property type="entry name" value="METALLO-BETA-LACTAMASE DOMAIN-CONTAINING PROTEIN 1"/>
    <property type="match status" value="1"/>
</dbReference>
<proteinExistence type="predicted"/>
<dbReference type="Pfam" id="PF00753">
    <property type="entry name" value="Lactamase_B"/>
    <property type="match status" value="1"/>
</dbReference>
<comment type="subcellular location">
    <subcellularLocation>
        <location evidence="1">Cytoplasm</location>
        <location evidence="1">Cytosol</location>
    </subcellularLocation>
</comment>
<dbReference type="Gene3D" id="3.60.15.10">
    <property type="entry name" value="Ribonuclease Z/Hydroxyacylglutathione hydrolase-like"/>
    <property type="match status" value="1"/>
</dbReference>
<dbReference type="SMART" id="SM00849">
    <property type="entry name" value="Lactamase_B"/>
    <property type="match status" value="1"/>
</dbReference>
<dbReference type="InterPro" id="IPR036866">
    <property type="entry name" value="RibonucZ/Hydroxyglut_hydro"/>
</dbReference>
<sequence length="201" mass="22022">MTATFTVLTTGYDSLDTRNAHRDGKEKPWHVASTVSLLCDGDTIVVVDPGMVEDRKLILDPLATAGISPEEVTDVVFSHHHPDHTLNAALFPHARAHDVWAAYHNNLWYDRPADGYQLSPSIRLLETPGHTPQDISTVAETTEGTVVLTHAWWSVHGPAEDPTSDDHEGLRASRRKILALKPALVVPGHGDPFVPDENTPV</sequence>
<dbReference type="RefSeq" id="WP_031133327.1">
    <property type="nucleotide sequence ID" value="NZ_JYJH01000003.1"/>
</dbReference>
<dbReference type="PATRIC" id="fig|284040.3.peg.3375"/>
<accession>A0A0M2GRF9</accession>
<dbReference type="STRING" id="284040.UK15_06585"/>
<dbReference type="InterPro" id="IPR001279">
    <property type="entry name" value="Metallo-B-lactamas"/>
</dbReference>
<dbReference type="EMBL" id="JYJH01000003">
    <property type="protein sequence ID" value="KJK40697.1"/>
    <property type="molecule type" value="Genomic_DNA"/>
</dbReference>
<evidence type="ECO:0000259" key="7">
    <source>
        <dbReference type="SMART" id="SM00849"/>
    </source>
</evidence>
<evidence type="ECO:0000256" key="4">
    <source>
        <dbReference type="ARBA" id="ARBA00032988"/>
    </source>
</evidence>
<dbReference type="AlphaFoldDB" id="A0A0M2GRF9"/>
<comment type="caution">
    <text evidence="8">The sequence shown here is derived from an EMBL/GenBank/DDBJ whole genome shotgun (WGS) entry which is preliminary data.</text>
</comment>
<gene>
    <name evidence="8" type="ORF">UK15_06585</name>
</gene>
<evidence type="ECO:0000256" key="1">
    <source>
        <dbReference type="ARBA" id="ARBA00004514"/>
    </source>
</evidence>
<reference evidence="9" key="1">
    <citation type="submission" date="2015-02" db="EMBL/GenBank/DDBJ databases">
        <authorList>
            <person name="Ju K.-S."/>
            <person name="Doroghazi J.R."/>
            <person name="Metcalf W."/>
        </authorList>
    </citation>
    <scope>NUCLEOTIDE SEQUENCE [LARGE SCALE GENOMIC DNA]</scope>
    <source>
        <strain evidence="9">NRRL B-16380</strain>
    </source>
</reference>
<evidence type="ECO:0000313" key="8">
    <source>
        <dbReference type="EMBL" id="KJK40697.1"/>
    </source>
</evidence>
<dbReference type="Proteomes" id="UP000034786">
    <property type="component" value="Unassembled WGS sequence"/>
</dbReference>
<keyword evidence="9" id="KW-1185">Reference proteome</keyword>
<dbReference type="CDD" id="cd07711">
    <property type="entry name" value="MBLAC1-like_MBL-fold"/>
    <property type="match status" value="1"/>
</dbReference>
<comment type="function">
    <text evidence="6">Endoribonuclease that catalyzes the hydrolysis of histone-coding pre-mRNA 3'-end. Involved in histone pre-mRNA processing during the S-phase of the cell cycle, which is required for entering/progressing through S-phase. Cleaves histone pre-mRNA at a major and a minor cleavage site after the 5'-ACCCA-3' and the 5'-ACCCACA-3' sequence, respectively, and located downstream of the stem-loop. May require the presence of the HDE element located at the histone pre-RNA 3'-end to avoid non-specific cleavage.</text>
</comment>
<evidence type="ECO:0000256" key="2">
    <source>
        <dbReference type="ARBA" id="ARBA00011738"/>
    </source>
</evidence>